<comment type="caution">
    <text evidence="2">The sequence shown here is derived from an EMBL/GenBank/DDBJ whole genome shotgun (WGS) entry which is preliminary data.</text>
</comment>
<gene>
    <name evidence="2" type="ORF">M6B38_139610</name>
</gene>
<reference evidence="2" key="2">
    <citation type="submission" date="2023-04" db="EMBL/GenBank/DDBJ databases">
        <authorList>
            <person name="Bruccoleri R.E."/>
            <person name="Oakeley E.J."/>
            <person name="Faust A.-M."/>
            <person name="Dessus-Babus S."/>
            <person name="Altorfer M."/>
            <person name="Burckhardt D."/>
            <person name="Oertli M."/>
            <person name="Naumann U."/>
            <person name="Petersen F."/>
            <person name="Wong J."/>
        </authorList>
    </citation>
    <scope>NUCLEOTIDE SEQUENCE</scope>
    <source>
        <strain evidence="2">GSM-AAB239-AS_SAM_17_03QT</strain>
        <tissue evidence="2">Leaf</tissue>
    </source>
</reference>
<keyword evidence="3" id="KW-1185">Reference proteome</keyword>
<accession>A0AAX6FC52</accession>
<evidence type="ECO:0000256" key="1">
    <source>
        <dbReference type="SAM" id="MobiDB-lite"/>
    </source>
</evidence>
<dbReference type="EMBL" id="JANAVB010029820">
    <property type="protein sequence ID" value="KAJ6813984.1"/>
    <property type="molecule type" value="Genomic_DNA"/>
</dbReference>
<proteinExistence type="predicted"/>
<reference evidence="2" key="1">
    <citation type="journal article" date="2023" name="GigaByte">
        <title>Genome assembly of the bearded iris, Iris pallida Lam.</title>
        <authorList>
            <person name="Bruccoleri R.E."/>
            <person name="Oakeley E.J."/>
            <person name="Faust A.M.E."/>
            <person name="Altorfer M."/>
            <person name="Dessus-Babus S."/>
            <person name="Burckhardt D."/>
            <person name="Oertli M."/>
            <person name="Naumann U."/>
            <person name="Petersen F."/>
            <person name="Wong J."/>
        </authorList>
    </citation>
    <scope>NUCLEOTIDE SEQUENCE</scope>
    <source>
        <strain evidence="2">GSM-AAB239-AS_SAM_17_03QT</strain>
    </source>
</reference>
<dbReference type="Proteomes" id="UP001140949">
    <property type="component" value="Unassembled WGS sequence"/>
</dbReference>
<evidence type="ECO:0000313" key="3">
    <source>
        <dbReference type="Proteomes" id="UP001140949"/>
    </source>
</evidence>
<evidence type="ECO:0000313" key="2">
    <source>
        <dbReference type="EMBL" id="KAJ6813984.1"/>
    </source>
</evidence>
<organism evidence="2 3">
    <name type="scientific">Iris pallida</name>
    <name type="common">Sweet iris</name>
    <dbReference type="NCBI Taxonomy" id="29817"/>
    <lineage>
        <taxon>Eukaryota</taxon>
        <taxon>Viridiplantae</taxon>
        <taxon>Streptophyta</taxon>
        <taxon>Embryophyta</taxon>
        <taxon>Tracheophyta</taxon>
        <taxon>Spermatophyta</taxon>
        <taxon>Magnoliopsida</taxon>
        <taxon>Liliopsida</taxon>
        <taxon>Asparagales</taxon>
        <taxon>Iridaceae</taxon>
        <taxon>Iridoideae</taxon>
        <taxon>Irideae</taxon>
        <taxon>Iris</taxon>
    </lineage>
</organism>
<protein>
    <submittedName>
        <fullName evidence="2">Glycine-rich cell wall structural protein 1.8-like</fullName>
    </submittedName>
</protein>
<feature type="region of interest" description="Disordered" evidence="1">
    <location>
        <begin position="48"/>
        <end position="108"/>
    </location>
</feature>
<sequence>MEELTAVPVRTRWRAQARPGARRWLLARTQLPWSRAGSTRTAALAARRLDAGPRGAHGRGSGADTEARQRSALHGGALLEGKDRRGQPSGLVLPTDHGAGRRSHVRGGARRLVRRRAEGSTVAGIWTATKGSARRNSHGGRRGGDVPWRPAAVGVAIRSADKGGDWALVERSIPSSGGQPPARRCTRERERGGLAAGSGVD</sequence>
<name>A0AAX6FC52_IRIPA</name>
<feature type="region of interest" description="Disordered" evidence="1">
    <location>
        <begin position="170"/>
        <end position="201"/>
    </location>
</feature>
<dbReference type="AlphaFoldDB" id="A0AAX6FC52"/>